<accession>A0ABW7NBX6</accession>
<dbReference type="EMBL" id="JBIPKE010000019">
    <property type="protein sequence ID" value="MFH6985063.1"/>
    <property type="molecule type" value="Genomic_DNA"/>
</dbReference>
<dbReference type="InterPro" id="IPR016024">
    <property type="entry name" value="ARM-type_fold"/>
</dbReference>
<dbReference type="RefSeq" id="WP_395418523.1">
    <property type="nucleotide sequence ID" value="NZ_JBIPKE010000019.1"/>
</dbReference>
<dbReference type="SUPFAM" id="SSF48371">
    <property type="entry name" value="ARM repeat"/>
    <property type="match status" value="1"/>
</dbReference>
<sequence length="216" mass="24576">MNIRNRFARSQGISNEIPNKQLASEIVASSDEASIREILQILHESKKVDELSDGLKVLEMVGEQNPGLLADAFTPVFTLLQHTQNKIQWRAMSALSTFSFLHPATTFDNLGVILDLMDQGSVITRDHGVKILIGLYKEDAYRRDIGPLLLEQVIAAPDNQLGQYAEKWMQVITQEDRAKLIRVLEMRQPELVNPSHQKRISRVLLKLHRSQKNFEP</sequence>
<evidence type="ECO:0008006" key="3">
    <source>
        <dbReference type="Google" id="ProtNLM"/>
    </source>
</evidence>
<reference evidence="1 2" key="1">
    <citation type="journal article" date="2013" name="Int. J. Syst. Evol. Microbiol.">
        <title>Marinoscillum luteum sp. nov., isolated from marine sediment.</title>
        <authorList>
            <person name="Cha I.T."/>
            <person name="Park S.J."/>
            <person name="Kim S.J."/>
            <person name="Kim J.G."/>
            <person name="Jung M.Y."/>
            <person name="Shin K.S."/>
            <person name="Kwon K.K."/>
            <person name="Yang S.H."/>
            <person name="Seo Y.S."/>
            <person name="Rhee S.K."/>
        </authorList>
    </citation>
    <scope>NUCLEOTIDE SEQUENCE [LARGE SCALE GENOMIC DNA]</scope>
    <source>
        <strain evidence="1 2">KCTC 23939</strain>
    </source>
</reference>
<comment type="caution">
    <text evidence="1">The sequence shown here is derived from an EMBL/GenBank/DDBJ whole genome shotgun (WGS) entry which is preliminary data.</text>
</comment>
<proteinExistence type="predicted"/>
<dbReference type="Proteomes" id="UP001610063">
    <property type="component" value="Unassembled WGS sequence"/>
</dbReference>
<organism evidence="1 2">
    <name type="scientific">Marinoscillum luteum</name>
    <dbReference type="NCBI Taxonomy" id="861051"/>
    <lineage>
        <taxon>Bacteria</taxon>
        <taxon>Pseudomonadati</taxon>
        <taxon>Bacteroidota</taxon>
        <taxon>Cytophagia</taxon>
        <taxon>Cytophagales</taxon>
        <taxon>Reichenbachiellaceae</taxon>
        <taxon>Marinoscillum</taxon>
    </lineage>
</organism>
<protein>
    <recommendedName>
        <fullName evidence="3">HEAT repeat domain-containing protein</fullName>
    </recommendedName>
</protein>
<evidence type="ECO:0000313" key="2">
    <source>
        <dbReference type="Proteomes" id="UP001610063"/>
    </source>
</evidence>
<keyword evidence="2" id="KW-1185">Reference proteome</keyword>
<name>A0ABW7NBX6_9BACT</name>
<gene>
    <name evidence="1" type="ORF">ACHKAR_16530</name>
</gene>
<evidence type="ECO:0000313" key="1">
    <source>
        <dbReference type="EMBL" id="MFH6985063.1"/>
    </source>
</evidence>